<reference evidence="7 8" key="1">
    <citation type="journal article" date="2022" name="Nat. Genet.">
        <title>Improved pea reference genome and pan-genome highlight genomic features and evolutionary characteristics.</title>
        <authorList>
            <person name="Yang T."/>
            <person name="Liu R."/>
            <person name="Luo Y."/>
            <person name="Hu S."/>
            <person name="Wang D."/>
            <person name="Wang C."/>
            <person name="Pandey M.K."/>
            <person name="Ge S."/>
            <person name="Xu Q."/>
            <person name="Li N."/>
            <person name="Li G."/>
            <person name="Huang Y."/>
            <person name="Saxena R.K."/>
            <person name="Ji Y."/>
            <person name="Li M."/>
            <person name="Yan X."/>
            <person name="He Y."/>
            <person name="Liu Y."/>
            <person name="Wang X."/>
            <person name="Xiang C."/>
            <person name="Varshney R.K."/>
            <person name="Ding H."/>
            <person name="Gao S."/>
            <person name="Zong X."/>
        </authorList>
    </citation>
    <scope>NUCLEOTIDE SEQUENCE [LARGE SCALE GENOMIC DNA]</scope>
    <source>
        <strain evidence="7 8">cv. Zhongwan 6</strain>
    </source>
</reference>
<dbReference type="InterPro" id="IPR007112">
    <property type="entry name" value="Expansin/allergen_DPBB_dom"/>
</dbReference>
<organism evidence="7 8">
    <name type="scientific">Pisum sativum</name>
    <name type="common">Garden pea</name>
    <name type="synonym">Lathyrus oleraceus</name>
    <dbReference type="NCBI Taxonomy" id="3888"/>
    <lineage>
        <taxon>Eukaryota</taxon>
        <taxon>Viridiplantae</taxon>
        <taxon>Streptophyta</taxon>
        <taxon>Embryophyta</taxon>
        <taxon>Tracheophyta</taxon>
        <taxon>Spermatophyta</taxon>
        <taxon>Magnoliopsida</taxon>
        <taxon>eudicotyledons</taxon>
        <taxon>Gunneridae</taxon>
        <taxon>Pentapetalae</taxon>
        <taxon>rosids</taxon>
        <taxon>fabids</taxon>
        <taxon>Fabales</taxon>
        <taxon>Fabaceae</taxon>
        <taxon>Papilionoideae</taxon>
        <taxon>50 kb inversion clade</taxon>
        <taxon>NPAAA clade</taxon>
        <taxon>Hologalegina</taxon>
        <taxon>IRL clade</taxon>
        <taxon>Fabeae</taxon>
        <taxon>Lathyrus</taxon>
    </lineage>
</organism>
<dbReference type="PRINTS" id="PR00829">
    <property type="entry name" value="LOLP1ALLERGN"/>
</dbReference>
<dbReference type="SUPFAM" id="SSF50685">
    <property type="entry name" value="Barwin-like endoglucanases"/>
    <property type="match status" value="1"/>
</dbReference>
<dbReference type="InterPro" id="IPR007117">
    <property type="entry name" value="Expansin_CBD"/>
</dbReference>
<feature type="domain" description="Expansin-like EG45" evidence="5">
    <location>
        <begin position="45"/>
        <end position="149"/>
    </location>
</feature>
<evidence type="ECO:0000256" key="3">
    <source>
        <dbReference type="RuleBase" id="RU003460"/>
    </source>
</evidence>
<dbReference type="EMBL" id="JAMSHJ010000007">
    <property type="protein sequence ID" value="KAI5388269.1"/>
    <property type="molecule type" value="Genomic_DNA"/>
</dbReference>
<evidence type="ECO:0000259" key="5">
    <source>
        <dbReference type="PROSITE" id="PS50842"/>
    </source>
</evidence>
<dbReference type="PRINTS" id="PR01225">
    <property type="entry name" value="EXPANSNFAMLY"/>
</dbReference>
<dbReference type="Gramene" id="Psat07G0409100-T1">
    <property type="protein sequence ID" value="KAI5388269.1"/>
    <property type="gene ID" value="KIW84_074091"/>
</dbReference>
<dbReference type="SUPFAM" id="SSF49590">
    <property type="entry name" value="PHL pollen allergen"/>
    <property type="match status" value="1"/>
</dbReference>
<evidence type="ECO:0000256" key="1">
    <source>
        <dbReference type="ARBA" id="ARBA00004613"/>
    </source>
</evidence>
<comment type="similarity">
    <text evidence="3">Belongs to the expansin family.</text>
</comment>
<protein>
    <submittedName>
        <fullName evidence="7">Expansin-like A2</fullName>
    </submittedName>
</protein>
<dbReference type="Pfam" id="PF03330">
    <property type="entry name" value="DPBB_1"/>
    <property type="match status" value="1"/>
</dbReference>
<dbReference type="Pfam" id="PF01357">
    <property type="entry name" value="Expansin_C"/>
    <property type="match status" value="1"/>
</dbReference>
<dbReference type="PROSITE" id="PS50843">
    <property type="entry name" value="EXPANSIN_CBD"/>
    <property type="match status" value="1"/>
</dbReference>
<dbReference type="CDD" id="cd22276">
    <property type="entry name" value="DPBB_EXLA_N"/>
    <property type="match status" value="1"/>
</dbReference>
<keyword evidence="4" id="KW-0732">Signal</keyword>
<comment type="caution">
    <text evidence="7">The sequence shown here is derived from an EMBL/GenBank/DDBJ whole genome shotgun (WGS) entry which is preliminary data.</text>
</comment>
<dbReference type="PANTHER" id="PTHR31692:SF4">
    <property type="entry name" value="EXPANSIN-LIKE A1-RELATED"/>
    <property type="match status" value="1"/>
</dbReference>
<evidence type="ECO:0000256" key="4">
    <source>
        <dbReference type="SAM" id="SignalP"/>
    </source>
</evidence>
<keyword evidence="8" id="KW-1185">Reference proteome</keyword>
<sequence>NHYHRIMAFFLCVFVLFLASSATACDRCVHQSKASFFSKASTLSSGACGYGSLALDLSHGQLAAGASSFFSNGAGCGACFQVRCKDQAICTKEGTKVVLTDLNPNNQTDFVLSSRAFTAMAQKGKSQQILKLVNVDIEYKRVPCEYKKQNLAVRVEESSKKPDYLAIKILYQGGQTEIVGVDVAQVGSSQWNYLSRKHGAVWDTSRVPQGALQFRFVVTSGYDGKWVWAKKVLPADWKVGVIYNSDVQITEVAQEGCSPCNDETW</sequence>
<dbReference type="GO" id="GO:0009506">
    <property type="term" value="C:plasmodesma"/>
    <property type="evidence" value="ECO:0007669"/>
    <property type="project" value="TreeGrafter"/>
</dbReference>
<dbReference type="Gene3D" id="2.60.40.760">
    <property type="entry name" value="Expansin, cellulose-binding-like domain"/>
    <property type="match status" value="1"/>
</dbReference>
<evidence type="ECO:0000313" key="7">
    <source>
        <dbReference type="EMBL" id="KAI5388269.1"/>
    </source>
</evidence>
<dbReference type="Proteomes" id="UP001058974">
    <property type="component" value="Chromosome 7"/>
</dbReference>
<accession>A0A9D4ZY63</accession>
<gene>
    <name evidence="7" type="ORF">KIW84_074091</name>
</gene>
<dbReference type="PROSITE" id="PS50842">
    <property type="entry name" value="EXPANSIN_EG45"/>
    <property type="match status" value="1"/>
</dbReference>
<feature type="non-terminal residue" evidence="7">
    <location>
        <position position="1"/>
    </location>
</feature>
<dbReference type="AlphaFoldDB" id="A0A9D4ZY63"/>
<dbReference type="GO" id="GO:0009653">
    <property type="term" value="P:anatomical structure morphogenesis"/>
    <property type="evidence" value="ECO:0007669"/>
    <property type="project" value="UniProtKB-ARBA"/>
</dbReference>
<feature type="chain" id="PRO_5038977683" evidence="4">
    <location>
        <begin position="25"/>
        <end position="265"/>
    </location>
</feature>
<dbReference type="InterPro" id="IPR005795">
    <property type="entry name" value="LolPI"/>
</dbReference>
<evidence type="ECO:0000259" key="6">
    <source>
        <dbReference type="PROSITE" id="PS50843"/>
    </source>
</evidence>
<feature type="domain" description="Expansin-like CBD" evidence="6">
    <location>
        <begin position="163"/>
        <end position="245"/>
    </location>
</feature>
<proteinExistence type="inferred from homology"/>
<dbReference type="FunFam" id="2.60.40.760:FF:000003">
    <property type="entry name" value="Expansin-like A2"/>
    <property type="match status" value="1"/>
</dbReference>
<dbReference type="Gene3D" id="2.40.40.10">
    <property type="entry name" value="RlpA-like domain"/>
    <property type="match status" value="1"/>
</dbReference>
<keyword evidence="2" id="KW-0964">Secreted</keyword>
<dbReference type="GO" id="GO:0009505">
    <property type="term" value="C:plant-type cell wall"/>
    <property type="evidence" value="ECO:0007669"/>
    <property type="project" value="TreeGrafter"/>
</dbReference>
<comment type="subcellular location">
    <subcellularLocation>
        <location evidence="1">Secreted</location>
    </subcellularLocation>
</comment>
<evidence type="ECO:0000256" key="2">
    <source>
        <dbReference type="ARBA" id="ARBA00022525"/>
    </source>
</evidence>
<dbReference type="GO" id="GO:0005576">
    <property type="term" value="C:extracellular region"/>
    <property type="evidence" value="ECO:0007669"/>
    <property type="project" value="UniProtKB-SubCell"/>
</dbReference>
<dbReference type="PANTHER" id="PTHR31692">
    <property type="entry name" value="EXPANSIN-B3"/>
    <property type="match status" value="1"/>
</dbReference>
<dbReference type="InterPro" id="IPR036908">
    <property type="entry name" value="RlpA-like_sf"/>
</dbReference>
<dbReference type="InterPro" id="IPR009009">
    <property type="entry name" value="RlpA-like_DPBB"/>
</dbReference>
<feature type="signal peptide" evidence="4">
    <location>
        <begin position="1"/>
        <end position="24"/>
    </location>
</feature>
<evidence type="ECO:0000313" key="8">
    <source>
        <dbReference type="Proteomes" id="UP001058974"/>
    </source>
</evidence>
<dbReference type="InterPro" id="IPR007118">
    <property type="entry name" value="Expan_Lol_pI"/>
</dbReference>
<dbReference type="InterPro" id="IPR036749">
    <property type="entry name" value="Expansin_CBD_sf"/>
</dbReference>
<name>A0A9D4ZY63_PEA</name>